<proteinExistence type="inferred from homology"/>
<dbReference type="AlphaFoldDB" id="A0A914I3Y2"/>
<reference evidence="12" key="1">
    <citation type="submission" date="2022-11" db="UniProtKB">
        <authorList>
            <consortium name="WormBaseParasite"/>
        </authorList>
    </citation>
    <scope>IDENTIFICATION</scope>
</reference>
<organism evidence="11 12">
    <name type="scientific">Globodera rostochiensis</name>
    <name type="common">Golden nematode worm</name>
    <name type="synonym">Heterodera rostochiensis</name>
    <dbReference type="NCBI Taxonomy" id="31243"/>
    <lineage>
        <taxon>Eukaryota</taxon>
        <taxon>Metazoa</taxon>
        <taxon>Ecdysozoa</taxon>
        <taxon>Nematoda</taxon>
        <taxon>Chromadorea</taxon>
        <taxon>Rhabditida</taxon>
        <taxon>Tylenchina</taxon>
        <taxon>Tylenchomorpha</taxon>
        <taxon>Tylenchoidea</taxon>
        <taxon>Heteroderidae</taxon>
        <taxon>Heteroderinae</taxon>
        <taxon>Globodera</taxon>
    </lineage>
</organism>
<feature type="binding site" evidence="7">
    <location>
        <position position="213"/>
    </location>
    <ligand>
        <name>ATP</name>
        <dbReference type="ChEBI" id="CHEBI:30616"/>
    </ligand>
</feature>
<dbReference type="InterPro" id="IPR011009">
    <property type="entry name" value="Kinase-like_dom_sf"/>
</dbReference>
<keyword evidence="5 8" id="KW-0829">Tyrosine-protein kinase</keyword>
<evidence type="ECO:0000256" key="4">
    <source>
        <dbReference type="ARBA" id="ARBA00022840"/>
    </source>
</evidence>
<keyword evidence="6" id="KW-0727">SH2 domain</keyword>
<feature type="domain" description="SH2" evidence="9">
    <location>
        <begin position="72"/>
        <end position="167"/>
    </location>
</feature>
<dbReference type="Gene3D" id="3.30.505.10">
    <property type="entry name" value="SH2 domain"/>
    <property type="match status" value="1"/>
</dbReference>
<evidence type="ECO:0000313" key="11">
    <source>
        <dbReference type="Proteomes" id="UP000887572"/>
    </source>
</evidence>
<dbReference type="PANTHER" id="PTHR24418">
    <property type="entry name" value="TYROSINE-PROTEIN KINASE"/>
    <property type="match status" value="1"/>
</dbReference>
<dbReference type="Pfam" id="PF00017">
    <property type="entry name" value="SH2"/>
    <property type="match status" value="1"/>
</dbReference>
<comment type="similarity">
    <text evidence="8">Belongs to the protein kinase superfamily. Tyr protein kinase family.</text>
</comment>
<dbReference type="GO" id="GO:0005524">
    <property type="term" value="F:ATP binding"/>
    <property type="evidence" value="ECO:0007669"/>
    <property type="project" value="UniProtKB-UniRule"/>
</dbReference>
<dbReference type="InterPro" id="IPR036860">
    <property type="entry name" value="SH2_dom_sf"/>
</dbReference>
<dbReference type="InterPro" id="IPR050198">
    <property type="entry name" value="Non-receptor_tyrosine_kinases"/>
</dbReference>
<dbReference type="Proteomes" id="UP000887572">
    <property type="component" value="Unplaced"/>
</dbReference>
<keyword evidence="11" id="KW-1185">Reference proteome</keyword>
<dbReference type="CDD" id="cd10361">
    <property type="entry name" value="SH2_Fps_family"/>
    <property type="match status" value="1"/>
</dbReference>
<keyword evidence="1 8" id="KW-0808">Transferase</keyword>
<dbReference type="PROSITE" id="PS50011">
    <property type="entry name" value="PROTEIN_KINASE_DOM"/>
    <property type="match status" value="1"/>
</dbReference>
<dbReference type="InterPro" id="IPR017441">
    <property type="entry name" value="Protein_kinase_ATP_BS"/>
</dbReference>
<sequence length="441" mass="49831">MSSLRRKGKDGTDGQMQAISAAFSTILIIYSHHIFSTQRQSTPAAQLQALPQQQKTTSSTMESDEEMWALPYYHGLLPREEIEDLLTRDGDFLVRKSEENPGERVFVLSVNASGQVSHVIFRHQRGMLAVDFNNERGYRTIRRFVEAHLKAGDTINSEGFVVLRHGVGRKSWELAHSTITRSESELGRGAFGVVRRGKFTDPKTKRTVHVAIKEVSQTCTKEQVKEFMNEARIMRQLDHKNVIKFYGVAAGQEPLMIVMEVATEGNLTDYLKTKRRGARSKLFMCLGAAAGLDHIHQKGIIHCSVAARNCLYSDSIVKIADFGFAHKGARKTMEVSRPVPIRWLAPETISDHYFTPKSDTWSFGVLCWEIFNDGAVPFRGIESPVVGEMVLAGERLQFPVDAPPVFIDFIVENVWNDNHSLRHSMGAVFDWLDRRVNHMNE</sequence>
<dbReference type="SMART" id="SM00252">
    <property type="entry name" value="SH2"/>
    <property type="match status" value="1"/>
</dbReference>
<dbReference type="GO" id="GO:0004715">
    <property type="term" value="F:non-membrane spanning protein tyrosine kinase activity"/>
    <property type="evidence" value="ECO:0007669"/>
    <property type="project" value="UniProtKB-EC"/>
</dbReference>
<evidence type="ECO:0000259" key="10">
    <source>
        <dbReference type="PROSITE" id="PS50011"/>
    </source>
</evidence>
<evidence type="ECO:0000256" key="6">
    <source>
        <dbReference type="PROSITE-ProRule" id="PRU00191"/>
    </source>
</evidence>
<dbReference type="Gene3D" id="3.30.200.20">
    <property type="entry name" value="Phosphorylase Kinase, domain 1"/>
    <property type="match status" value="1"/>
</dbReference>
<dbReference type="PROSITE" id="PS50001">
    <property type="entry name" value="SH2"/>
    <property type="match status" value="1"/>
</dbReference>
<dbReference type="CDD" id="cd00192">
    <property type="entry name" value="PTKc"/>
    <property type="match status" value="1"/>
</dbReference>
<feature type="domain" description="Protein kinase" evidence="10">
    <location>
        <begin position="180"/>
        <end position="432"/>
    </location>
</feature>
<dbReference type="Pfam" id="PF07714">
    <property type="entry name" value="PK_Tyr_Ser-Thr"/>
    <property type="match status" value="1"/>
</dbReference>
<dbReference type="FunFam" id="3.30.200.20:FF:000518">
    <property type="entry name" value="Tyrosine-protein kinase"/>
    <property type="match status" value="1"/>
</dbReference>
<dbReference type="PROSITE" id="PS00107">
    <property type="entry name" value="PROTEIN_KINASE_ATP"/>
    <property type="match status" value="1"/>
</dbReference>
<name>A0A914I3Y2_GLORO</name>
<evidence type="ECO:0000256" key="5">
    <source>
        <dbReference type="ARBA" id="ARBA00023137"/>
    </source>
</evidence>
<dbReference type="InterPro" id="IPR000980">
    <property type="entry name" value="SH2"/>
</dbReference>
<dbReference type="EC" id="2.7.10.2" evidence="8"/>
<dbReference type="SUPFAM" id="SSF56112">
    <property type="entry name" value="Protein kinase-like (PK-like)"/>
    <property type="match status" value="1"/>
</dbReference>
<evidence type="ECO:0000256" key="1">
    <source>
        <dbReference type="ARBA" id="ARBA00022679"/>
    </source>
</evidence>
<dbReference type="InterPro" id="IPR001245">
    <property type="entry name" value="Ser-Thr/Tyr_kinase_cat_dom"/>
</dbReference>
<evidence type="ECO:0000259" key="9">
    <source>
        <dbReference type="PROSITE" id="PS50001"/>
    </source>
</evidence>
<dbReference type="InterPro" id="IPR035849">
    <property type="entry name" value="Fes/Fps/Fer_SH2"/>
</dbReference>
<keyword evidence="3 8" id="KW-0418">Kinase</keyword>
<evidence type="ECO:0000256" key="2">
    <source>
        <dbReference type="ARBA" id="ARBA00022741"/>
    </source>
</evidence>
<dbReference type="SUPFAM" id="SSF55550">
    <property type="entry name" value="SH2 domain"/>
    <property type="match status" value="1"/>
</dbReference>
<evidence type="ECO:0000256" key="7">
    <source>
        <dbReference type="PROSITE-ProRule" id="PRU10141"/>
    </source>
</evidence>
<keyword evidence="2 7" id="KW-0547">Nucleotide-binding</keyword>
<comment type="catalytic activity">
    <reaction evidence="8">
        <text>L-tyrosyl-[protein] + ATP = O-phospho-L-tyrosyl-[protein] + ADP + H(+)</text>
        <dbReference type="Rhea" id="RHEA:10596"/>
        <dbReference type="Rhea" id="RHEA-COMP:10136"/>
        <dbReference type="Rhea" id="RHEA-COMP:20101"/>
        <dbReference type="ChEBI" id="CHEBI:15378"/>
        <dbReference type="ChEBI" id="CHEBI:30616"/>
        <dbReference type="ChEBI" id="CHEBI:46858"/>
        <dbReference type="ChEBI" id="CHEBI:61978"/>
        <dbReference type="ChEBI" id="CHEBI:456216"/>
        <dbReference type="EC" id="2.7.10.2"/>
    </reaction>
</comment>
<dbReference type="PRINTS" id="PR00109">
    <property type="entry name" value="TYRKINASE"/>
</dbReference>
<dbReference type="Gene3D" id="1.10.510.10">
    <property type="entry name" value="Transferase(Phosphotransferase) domain 1"/>
    <property type="match status" value="1"/>
</dbReference>
<evidence type="ECO:0000256" key="8">
    <source>
        <dbReference type="RuleBase" id="RU362096"/>
    </source>
</evidence>
<dbReference type="WBParaSite" id="Gr19_v10_g7280.t1">
    <property type="protein sequence ID" value="Gr19_v10_g7280.t1"/>
    <property type="gene ID" value="Gr19_v10_g7280"/>
</dbReference>
<keyword evidence="4 7" id="KW-0067">ATP-binding</keyword>
<evidence type="ECO:0000313" key="12">
    <source>
        <dbReference type="WBParaSite" id="Gr19_v10_g7280.t1"/>
    </source>
</evidence>
<protein>
    <recommendedName>
        <fullName evidence="8">Tyrosine-protein kinase</fullName>
        <ecNumber evidence="8">2.7.10.2</ecNumber>
    </recommendedName>
</protein>
<accession>A0A914I3Y2</accession>
<evidence type="ECO:0000256" key="3">
    <source>
        <dbReference type="ARBA" id="ARBA00022777"/>
    </source>
</evidence>
<dbReference type="InterPro" id="IPR000719">
    <property type="entry name" value="Prot_kinase_dom"/>
</dbReference>